<dbReference type="InterPro" id="IPR006118">
    <property type="entry name" value="Recombinase_CS"/>
</dbReference>
<dbReference type="InterPro" id="IPR006120">
    <property type="entry name" value="Resolvase_HTH_dom"/>
</dbReference>
<sequence length="355" mass="39162">MTTVADLAQLELDGDPIDPIGGAGALIGYARVSTRDQKLHRQVDALTAAGCQRIFEEKLSGKNTDRPELAKCLDYLRPGDTIVVLELWRLGRSLQDLISIVGELRRRGIGFKSLHEALDTTTPGGRLVFHVFAALAEFIRELIVEGTNEGLAAARVRGVRLGRPLAMTPEQIQSARTLLTQPENSVSSIAKLLGVSRSTIYKYVPELTNQPTLPLEAEQQLQPEAAALVEAPQPDPPESEPAPTGRGPACPTCDYRPTDSRELELHRDGLATIWLTLDPDHTGRIIERRHCERCQPHRARIVMCGLFDTTVMLGDDLAVPEPSPLPQPAVQWLTTNAWQQHHGDWYCDNHAEARP</sequence>
<dbReference type="InterPro" id="IPR050639">
    <property type="entry name" value="SSR_resolvase"/>
</dbReference>
<dbReference type="PANTHER" id="PTHR30461">
    <property type="entry name" value="DNA-INVERTASE FROM LAMBDOID PROPHAGE"/>
    <property type="match status" value="1"/>
</dbReference>
<dbReference type="Pfam" id="PF02796">
    <property type="entry name" value="HTH_7"/>
    <property type="match status" value="1"/>
</dbReference>
<dbReference type="Gene3D" id="1.10.10.60">
    <property type="entry name" value="Homeodomain-like"/>
    <property type="match status" value="1"/>
</dbReference>
<keyword evidence="4" id="KW-0233">DNA recombination</keyword>
<feature type="domain" description="Resolvase/invertase-type recombinase catalytic" evidence="7">
    <location>
        <begin position="25"/>
        <end position="158"/>
    </location>
</feature>
<dbReference type="PANTHER" id="PTHR30461:SF2">
    <property type="entry name" value="SERINE RECOMBINASE PINE-RELATED"/>
    <property type="match status" value="1"/>
</dbReference>
<dbReference type="InterPro" id="IPR009057">
    <property type="entry name" value="Homeodomain-like_sf"/>
</dbReference>
<protein>
    <submittedName>
        <fullName evidence="8">DNA invertase Pin-like site-specific DNA recombinase</fullName>
    </submittedName>
</protein>
<evidence type="ECO:0000259" key="7">
    <source>
        <dbReference type="PROSITE" id="PS51736"/>
    </source>
</evidence>
<evidence type="ECO:0000256" key="2">
    <source>
        <dbReference type="ARBA" id="ARBA00022908"/>
    </source>
</evidence>
<dbReference type="CDD" id="cd00569">
    <property type="entry name" value="HTH_Hin_like"/>
    <property type="match status" value="1"/>
</dbReference>
<dbReference type="SMART" id="SM00857">
    <property type="entry name" value="Resolvase"/>
    <property type="match status" value="1"/>
</dbReference>
<dbReference type="InterPro" id="IPR036162">
    <property type="entry name" value="Resolvase-like_N_sf"/>
</dbReference>
<dbReference type="SUPFAM" id="SSF53041">
    <property type="entry name" value="Resolvase-like"/>
    <property type="match status" value="1"/>
</dbReference>
<reference evidence="8 9" key="1">
    <citation type="journal article" date="2015" name="Stand. Genomic Sci.">
        <title>Genomic Encyclopedia of Bacterial and Archaeal Type Strains, Phase III: the genomes of soil and plant-associated and newly described type strains.</title>
        <authorList>
            <person name="Whitman W.B."/>
            <person name="Woyke T."/>
            <person name="Klenk H.P."/>
            <person name="Zhou Y."/>
            <person name="Lilburn T.G."/>
            <person name="Beck B.J."/>
            <person name="De Vos P."/>
            <person name="Vandamme P."/>
            <person name="Eisen J.A."/>
            <person name="Garrity G."/>
            <person name="Hugenholtz P."/>
            <person name="Kyrpides N.C."/>
        </authorList>
    </citation>
    <scope>NUCLEOTIDE SEQUENCE [LARGE SCALE GENOMIC DNA]</scope>
    <source>
        <strain evidence="8 9">VKM Ac-2538</strain>
    </source>
</reference>
<dbReference type="PROSITE" id="PS00397">
    <property type="entry name" value="RECOMBINASES_1"/>
    <property type="match status" value="1"/>
</dbReference>
<evidence type="ECO:0000256" key="5">
    <source>
        <dbReference type="PROSITE-ProRule" id="PRU10137"/>
    </source>
</evidence>
<dbReference type="Pfam" id="PF00239">
    <property type="entry name" value="Resolvase"/>
    <property type="match status" value="1"/>
</dbReference>
<evidence type="ECO:0000313" key="8">
    <source>
        <dbReference type="EMBL" id="TCO12186.1"/>
    </source>
</evidence>
<feature type="active site" description="O-(5'-phospho-DNA)-serine intermediate" evidence="5">
    <location>
        <position position="33"/>
    </location>
</feature>
<dbReference type="CDD" id="cd03768">
    <property type="entry name" value="SR_ResInv"/>
    <property type="match status" value="1"/>
</dbReference>
<proteinExistence type="inferred from homology"/>
<feature type="region of interest" description="Disordered" evidence="6">
    <location>
        <begin position="231"/>
        <end position="255"/>
    </location>
</feature>
<name>A0ABY2B9E7_9ACTN</name>
<evidence type="ECO:0000256" key="6">
    <source>
        <dbReference type="SAM" id="MobiDB-lite"/>
    </source>
</evidence>
<keyword evidence="9" id="KW-1185">Reference proteome</keyword>
<dbReference type="Gene3D" id="3.40.50.1390">
    <property type="entry name" value="Resolvase, N-terminal catalytic domain"/>
    <property type="match status" value="1"/>
</dbReference>
<accession>A0ABY2B9E7</accession>
<keyword evidence="3" id="KW-0238">DNA-binding</keyword>
<evidence type="ECO:0000313" key="9">
    <source>
        <dbReference type="Proteomes" id="UP000295818"/>
    </source>
</evidence>
<dbReference type="SUPFAM" id="SSF46689">
    <property type="entry name" value="Homeodomain-like"/>
    <property type="match status" value="1"/>
</dbReference>
<keyword evidence="2" id="KW-0229">DNA integration</keyword>
<comment type="similarity">
    <text evidence="1">Belongs to the site-specific recombinase resolvase family.</text>
</comment>
<evidence type="ECO:0000256" key="4">
    <source>
        <dbReference type="ARBA" id="ARBA00023172"/>
    </source>
</evidence>
<dbReference type="Proteomes" id="UP000295818">
    <property type="component" value="Unassembled WGS sequence"/>
</dbReference>
<dbReference type="EMBL" id="SLWM01000027">
    <property type="protein sequence ID" value="TCO12186.1"/>
    <property type="molecule type" value="Genomic_DNA"/>
</dbReference>
<dbReference type="PROSITE" id="PS51736">
    <property type="entry name" value="RECOMBINASES_3"/>
    <property type="match status" value="1"/>
</dbReference>
<dbReference type="InterPro" id="IPR006119">
    <property type="entry name" value="Resolv_N"/>
</dbReference>
<evidence type="ECO:0000256" key="3">
    <source>
        <dbReference type="ARBA" id="ARBA00023125"/>
    </source>
</evidence>
<dbReference type="RefSeq" id="WP_132195529.1">
    <property type="nucleotide sequence ID" value="NZ_SLWM01000027.1"/>
</dbReference>
<comment type="caution">
    <text evidence="8">The sequence shown here is derived from an EMBL/GenBank/DDBJ whole genome shotgun (WGS) entry which is preliminary data.</text>
</comment>
<gene>
    <name evidence="8" type="ORF">EV644_12777</name>
</gene>
<evidence type="ECO:0000256" key="1">
    <source>
        <dbReference type="ARBA" id="ARBA00009913"/>
    </source>
</evidence>
<organism evidence="8 9">
    <name type="scientific">Kribbella orskensis</name>
    <dbReference type="NCBI Taxonomy" id="2512216"/>
    <lineage>
        <taxon>Bacteria</taxon>
        <taxon>Bacillati</taxon>
        <taxon>Actinomycetota</taxon>
        <taxon>Actinomycetes</taxon>
        <taxon>Propionibacteriales</taxon>
        <taxon>Kribbellaceae</taxon>
        <taxon>Kribbella</taxon>
    </lineage>
</organism>